<evidence type="ECO:0000313" key="3">
    <source>
        <dbReference type="Proteomes" id="UP000305067"/>
    </source>
</evidence>
<accession>A0A5C3Q661</accession>
<evidence type="ECO:0000313" key="2">
    <source>
        <dbReference type="EMBL" id="TFK97614.1"/>
    </source>
</evidence>
<dbReference type="STRING" id="1884261.A0A5C3Q661"/>
<dbReference type="AlphaFoldDB" id="A0A5C3Q661"/>
<sequence>DVGLPTECDDEFWEHPNPEKRWKQPEGVPPKISFFIEHIEQTQILAGALAFL</sequence>
<proteinExistence type="predicted"/>
<feature type="non-terminal residue" evidence="2">
    <location>
        <position position="1"/>
    </location>
</feature>
<dbReference type="OrthoDB" id="2973233at2759"/>
<feature type="non-terminal residue" evidence="2">
    <location>
        <position position="52"/>
    </location>
</feature>
<protein>
    <submittedName>
        <fullName evidence="2">Uncharacterized protein</fullName>
    </submittedName>
</protein>
<dbReference type="Proteomes" id="UP000305067">
    <property type="component" value="Unassembled WGS sequence"/>
</dbReference>
<feature type="region of interest" description="Disordered" evidence="1">
    <location>
        <begin position="1"/>
        <end position="24"/>
    </location>
</feature>
<evidence type="ECO:0000256" key="1">
    <source>
        <dbReference type="SAM" id="MobiDB-lite"/>
    </source>
</evidence>
<reference evidence="2 3" key="1">
    <citation type="journal article" date="2019" name="Nat. Ecol. Evol.">
        <title>Megaphylogeny resolves global patterns of mushroom evolution.</title>
        <authorList>
            <person name="Varga T."/>
            <person name="Krizsan K."/>
            <person name="Foldi C."/>
            <person name="Dima B."/>
            <person name="Sanchez-Garcia M."/>
            <person name="Sanchez-Ramirez S."/>
            <person name="Szollosi G.J."/>
            <person name="Szarkandi J.G."/>
            <person name="Papp V."/>
            <person name="Albert L."/>
            <person name="Andreopoulos W."/>
            <person name="Angelini C."/>
            <person name="Antonin V."/>
            <person name="Barry K.W."/>
            <person name="Bougher N.L."/>
            <person name="Buchanan P."/>
            <person name="Buyck B."/>
            <person name="Bense V."/>
            <person name="Catcheside P."/>
            <person name="Chovatia M."/>
            <person name="Cooper J."/>
            <person name="Damon W."/>
            <person name="Desjardin D."/>
            <person name="Finy P."/>
            <person name="Geml J."/>
            <person name="Haridas S."/>
            <person name="Hughes K."/>
            <person name="Justo A."/>
            <person name="Karasinski D."/>
            <person name="Kautmanova I."/>
            <person name="Kiss B."/>
            <person name="Kocsube S."/>
            <person name="Kotiranta H."/>
            <person name="LaButti K.M."/>
            <person name="Lechner B.E."/>
            <person name="Liimatainen K."/>
            <person name="Lipzen A."/>
            <person name="Lukacs Z."/>
            <person name="Mihaltcheva S."/>
            <person name="Morgado L.N."/>
            <person name="Niskanen T."/>
            <person name="Noordeloos M.E."/>
            <person name="Ohm R.A."/>
            <person name="Ortiz-Santana B."/>
            <person name="Ovrebo C."/>
            <person name="Racz N."/>
            <person name="Riley R."/>
            <person name="Savchenko A."/>
            <person name="Shiryaev A."/>
            <person name="Soop K."/>
            <person name="Spirin V."/>
            <person name="Szebenyi C."/>
            <person name="Tomsovsky M."/>
            <person name="Tulloss R.E."/>
            <person name="Uehling J."/>
            <person name="Grigoriev I.V."/>
            <person name="Vagvolgyi C."/>
            <person name="Papp T."/>
            <person name="Martin F.M."/>
            <person name="Miettinen O."/>
            <person name="Hibbett D.S."/>
            <person name="Nagy L.G."/>
        </authorList>
    </citation>
    <scope>NUCLEOTIDE SEQUENCE [LARGE SCALE GENOMIC DNA]</scope>
    <source>
        <strain evidence="2 3">CBS 309.79</strain>
    </source>
</reference>
<keyword evidence="3" id="KW-1185">Reference proteome</keyword>
<name>A0A5C3Q661_9AGAR</name>
<dbReference type="EMBL" id="ML178846">
    <property type="protein sequence ID" value="TFK97614.1"/>
    <property type="molecule type" value="Genomic_DNA"/>
</dbReference>
<gene>
    <name evidence="2" type="ORF">BDV98DRAFT_483158</name>
</gene>
<feature type="compositionally biased region" description="Basic and acidic residues" evidence="1">
    <location>
        <begin position="13"/>
        <end position="24"/>
    </location>
</feature>
<organism evidence="2 3">
    <name type="scientific">Pterulicium gracile</name>
    <dbReference type="NCBI Taxonomy" id="1884261"/>
    <lineage>
        <taxon>Eukaryota</taxon>
        <taxon>Fungi</taxon>
        <taxon>Dikarya</taxon>
        <taxon>Basidiomycota</taxon>
        <taxon>Agaricomycotina</taxon>
        <taxon>Agaricomycetes</taxon>
        <taxon>Agaricomycetidae</taxon>
        <taxon>Agaricales</taxon>
        <taxon>Pleurotineae</taxon>
        <taxon>Pterulaceae</taxon>
        <taxon>Pterulicium</taxon>
    </lineage>
</organism>